<feature type="domain" description="C2H2-type" evidence="13">
    <location>
        <begin position="577"/>
        <end position="604"/>
    </location>
</feature>
<keyword evidence="9" id="KW-0804">Transcription</keyword>
<evidence type="ECO:0000256" key="8">
    <source>
        <dbReference type="ARBA" id="ARBA00023125"/>
    </source>
</evidence>
<dbReference type="Pfam" id="PF00096">
    <property type="entry name" value="zf-C2H2"/>
    <property type="match status" value="11"/>
</dbReference>
<evidence type="ECO:0000313" key="14">
    <source>
        <dbReference type="Ensembl" id="ENSSFAP00005019525.1"/>
    </source>
</evidence>
<dbReference type="AlphaFoldDB" id="A0A672GRD4"/>
<dbReference type="SMART" id="SM00355">
    <property type="entry name" value="ZnF_C2H2"/>
    <property type="match status" value="11"/>
</dbReference>
<dbReference type="PANTHER" id="PTHR24388">
    <property type="entry name" value="ZINC FINGER PROTEIN"/>
    <property type="match status" value="1"/>
</dbReference>
<feature type="compositionally biased region" description="Basic and acidic residues" evidence="12">
    <location>
        <begin position="252"/>
        <end position="272"/>
    </location>
</feature>
<dbReference type="InterPro" id="IPR013087">
    <property type="entry name" value="Znf_C2H2_type"/>
</dbReference>
<comment type="similarity">
    <text evidence="2">Belongs to the krueppel C2H2-type zinc-finger protein family.</text>
</comment>
<keyword evidence="5 11" id="KW-0863">Zinc-finger</keyword>
<dbReference type="GO" id="GO:0042802">
    <property type="term" value="F:identical protein binding"/>
    <property type="evidence" value="ECO:0007669"/>
    <property type="project" value="UniProtKB-ARBA"/>
</dbReference>
<keyword evidence="8" id="KW-0238">DNA-binding</keyword>
<feature type="region of interest" description="Disordered" evidence="12">
    <location>
        <begin position="238"/>
        <end position="280"/>
    </location>
</feature>
<evidence type="ECO:0000256" key="3">
    <source>
        <dbReference type="ARBA" id="ARBA00022723"/>
    </source>
</evidence>
<dbReference type="FunFam" id="3.30.160.60:FF:000508">
    <property type="entry name" value="Myeloid zinc finger 1"/>
    <property type="match status" value="1"/>
</dbReference>
<dbReference type="GO" id="GO:0000981">
    <property type="term" value="F:DNA-binding transcription factor activity, RNA polymerase II-specific"/>
    <property type="evidence" value="ECO:0007669"/>
    <property type="project" value="TreeGrafter"/>
</dbReference>
<evidence type="ECO:0000256" key="5">
    <source>
        <dbReference type="ARBA" id="ARBA00022771"/>
    </source>
</evidence>
<name>A0A672GRD4_SALFA</name>
<evidence type="ECO:0000313" key="15">
    <source>
        <dbReference type="Proteomes" id="UP000472267"/>
    </source>
</evidence>
<dbReference type="InterPro" id="IPR036236">
    <property type="entry name" value="Znf_C2H2_sf"/>
</dbReference>
<evidence type="ECO:0000256" key="11">
    <source>
        <dbReference type="PROSITE-ProRule" id="PRU00042"/>
    </source>
</evidence>
<dbReference type="Proteomes" id="UP000472267">
    <property type="component" value="Chromosome 2"/>
</dbReference>
<organism evidence="14 15">
    <name type="scientific">Salarias fasciatus</name>
    <name type="common">Jewelled blenny</name>
    <name type="synonym">Blennius fasciatus</name>
    <dbReference type="NCBI Taxonomy" id="181472"/>
    <lineage>
        <taxon>Eukaryota</taxon>
        <taxon>Metazoa</taxon>
        <taxon>Chordata</taxon>
        <taxon>Craniata</taxon>
        <taxon>Vertebrata</taxon>
        <taxon>Euteleostomi</taxon>
        <taxon>Actinopterygii</taxon>
        <taxon>Neopterygii</taxon>
        <taxon>Teleostei</taxon>
        <taxon>Neoteleostei</taxon>
        <taxon>Acanthomorphata</taxon>
        <taxon>Ovalentaria</taxon>
        <taxon>Blenniimorphae</taxon>
        <taxon>Blenniiformes</taxon>
        <taxon>Blennioidei</taxon>
        <taxon>Blenniidae</taxon>
        <taxon>Salariinae</taxon>
        <taxon>Salarias</taxon>
    </lineage>
</organism>
<feature type="domain" description="C2H2-type" evidence="13">
    <location>
        <begin position="605"/>
        <end position="632"/>
    </location>
</feature>
<dbReference type="Ensembl" id="ENSSFAT00005020308.1">
    <property type="protein sequence ID" value="ENSSFAP00005019525.1"/>
    <property type="gene ID" value="ENSSFAG00005010225.1"/>
</dbReference>
<keyword evidence="10" id="KW-0539">Nucleus</keyword>
<feature type="domain" description="C2H2-type" evidence="13">
    <location>
        <begin position="465"/>
        <end position="492"/>
    </location>
</feature>
<gene>
    <name evidence="14" type="primary">LOC115396836</name>
</gene>
<feature type="domain" description="C2H2-type" evidence="13">
    <location>
        <begin position="381"/>
        <end position="408"/>
    </location>
</feature>
<evidence type="ECO:0000256" key="10">
    <source>
        <dbReference type="ARBA" id="ARBA00023242"/>
    </source>
</evidence>
<dbReference type="Gene3D" id="3.30.160.60">
    <property type="entry name" value="Classic Zinc Finger"/>
    <property type="match status" value="11"/>
</dbReference>
<keyword evidence="6" id="KW-0862">Zinc</keyword>
<dbReference type="GO" id="GO:0008270">
    <property type="term" value="F:zinc ion binding"/>
    <property type="evidence" value="ECO:0007669"/>
    <property type="project" value="UniProtKB-KW"/>
</dbReference>
<evidence type="ECO:0000256" key="7">
    <source>
        <dbReference type="ARBA" id="ARBA00023015"/>
    </source>
</evidence>
<feature type="region of interest" description="Disordered" evidence="12">
    <location>
        <begin position="178"/>
        <end position="219"/>
    </location>
</feature>
<dbReference type="GO" id="GO:0000978">
    <property type="term" value="F:RNA polymerase II cis-regulatory region sequence-specific DNA binding"/>
    <property type="evidence" value="ECO:0007669"/>
    <property type="project" value="TreeGrafter"/>
</dbReference>
<dbReference type="InterPro" id="IPR050527">
    <property type="entry name" value="Snail/Krueppel_Znf"/>
</dbReference>
<sequence length="663" mass="77235">MSSVQALREFIKQRLTAAAGEIFTAFLQTIVQFEEEIDRQRKLLQIKWKHKVKLHRTESLQQQMGTQKMSSSVEQEEHEAPHIKEEEDLVAVTVTGGEGDDSHHSVRDWSTQRLTAAAEEIFTLFQQTVLQYEEEIGRQCRMLEINWNPHIRLHRTELQQDHDCRGEQLFKQETHCCLEQDDPEPPHIKEEEPGLHQFKEEQEEPESSQIKEHEELSASQKREQFILKFESETLKVPSVEDRSDLSEAQVPETERLLSQDSEVHREKRHVDSESPPNAKQKKLKVFHRNSVNIFHVSKKQAECEKLLCEETCEKTNDKKHQLKVTDEKILYETCGRSFRQPVHKRTHTGEKPHSCHTCGKSFRFHSSLLRHMTVHTGEKPYSCQTCGKRFSQRAHFKLHMRTHTGEKPHSCHTCGKSFRFHSSLLRHMTVHTGEKPYSCQTCGKRFSQRAHFKLHMRTHTGEKPHSCGTCGKSFSRQSHLKLHMITHTGEKPHSCETCGKRFIQQRDMKVHMITHTGEKPYSSETCGKSFSQQSHLKFHMRIHTGVKPYSCETCGNRFMQRSSLSRHISIHTGEKPYSCETCGNNFRRQNDLKVHMRTHTGEKQYSCETCGKGFMQRSSLLRHILIHTGEKPYSCETCGNSFRQRNSLLRHISIHTGEKPNFL</sequence>
<comment type="subcellular location">
    <subcellularLocation>
        <location evidence="1">Nucleus</location>
    </subcellularLocation>
</comment>
<dbReference type="OMA" id="SQRAHFK"/>
<keyword evidence="15" id="KW-1185">Reference proteome</keyword>
<dbReference type="FunFam" id="3.30.160.60:FF:000912">
    <property type="entry name" value="Zinc finger protein 660"/>
    <property type="match status" value="6"/>
</dbReference>
<dbReference type="PROSITE" id="PS50157">
    <property type="entry name" value="ZINC_FINGER_C2H2_2"/>
    <property type="match status" value="11"/>
</dbReference>
<dbReference type="PROSITE" id="PS00028">
    <property type="entry name" value="ZINC_FINGER_C2H2_1"/>
    <property type="match status" value="10"/>
</dbReference>
<feature type="compositionally biased region" description="Basic and acidic residues" evidence="12">
    <location>
        <begin position="178"/>
        <end position="200"/>
    </location>
</feature>
<feature type="domain" description="C2H2-type" evidence="13">
    <location>
        <begin position="353"/>
        <end position="380"/>
    </location>
</feature>
<keyword evidence="3" id="KW-0479">Metal-binding</keyword>
<dbReference type="FunFam" id="3.30.160.60:FF:000417">
    <property type="entry name" value="Zinc finger protein"/>
    <property type="match status" value="1"/>
</dbReference>
<feature type="domain" description="C2H2-type" evidence="13">
    <location>
        <begin position="437"/>
        <end position="464"/>
    </location>
</feature>
<feature type="domain" description="C2H2-type" evidence="13">
    <location>
        <begin position="549"/>
        <end position="576"/>
    </location>
</feature>
<reference evidence="14" key="2">
    <citation type="submission" date="2025-08" db="UniProtKB">
        <authorList>
            <consortium name="Ensembl"/>
        </authorList>
    </citation>
    <scope>IDENTIFICATION</scope>
</reference>
<dbReference type="GO" id="GO:0005634">
    <property type="term" value="C:nucleus"/>
    <property type="evidence" value="ECO:0007669"/>
    <property type="project" value="UniProtKB-SubCell"/>
</dbReference>
<feature type="domain" description="C2H2-type" evidence="13">
    <location>
        <begin position="409"/>
        <end position="436"/>
    </location>
</feature>
<accession>A0A672GRD4</accession>
<dbReference type="SUPFAM" id="SSF57667">
    <property type="entry name" value="beta-beta-alpha zinc fingers"/>
    <property type="match status" value="6"/>
</dbReference>
<proteinExistence type="inferred from homology"/>
<reference evidence="14" key="1">
    <citation type="submission" date="2019-06" db="EMBL/GenBank/DDBJ databases">
        <authorList>
            <consortium name="Wellcome Sanger Institute Data Sharing"/>
        </authorList>
    </citation>
    <scope>NUCLEOTIDE SEQUENCE [LARGE SCALE GENOMIC DNA]</scope>
</reference>
<evidence type="ECO:0000256" key="6">
    <source>
        <dbReference type="ARBA" id="ARBA00022833"/>
    </source>
</evidence>
<evidence type="ECO:0000256" key="12">
    <source>
        <dbReference type="SAM" id="MobiDB-lite"/>
    </source>
</evidence>
<evidence type="ECO:0000259" key="13">
    <source>
        <dbReference type="PROSITE" id="PS50157"/>
    </source>
</evidence>
<reference evidence="14" key="3">
    <citation type="submission" date="2025-09" db="UniProtKB">
        <authorList>
            <consortium name="Ensembl"/>
        </authorList>
    </citation>
    <scope>IDENTIFICATION</scope>
</reference>
<keyword evidence="4" id="KW-0677">Repeat</keyword>
<dbReference type="FunFam" id="3.30.160.60:FF:002343">
    <property type="entry name" value="Zinc finger protein 33A"/>
    <property type="match status" value="1"/>
</dbReference>
<protein>
    <recommendedName>
        <fullName evidence="13">C2H2-type domain-containing protein</fullName>
    </recommendedName>
</protein>
<dbReference type="PANTHER" id="PTHR24388:SF50">
    <property type="entry name" value="ZINC FINGER PROTEIN 646"/>
    <property type="match status" value="1"/>
</dbReference>
<feature type="compositionally biased region" description="Basic and acidic residues" evidence="12">
    <location>
        <begin position="209"/>
        <end position="219"/>
    </location>
</feature>
<evidence type="ECO:0000256" key="2">
    <source>
        <dbReference type="ARBA" id="ARBA00006991"/>
    </source>
</evidence>
<feature type="domain" description="C2H2-type" evidence="13">
    <location>
        <begin position="521"/>
        <end position="548"/>
    </location>
</feature>
<keyword evidence="7" id="KW-0805">Transcription regulation</keyword>
<evidence type="ECO:0000256" key="4">
    <source>
        <dbReference type="ARBA" id="ARBA00022737"/>
    </source>
</evidence>
<dbReference type="InParanoid" id="A0A672GRD4"/>
<evidence type="ECO:0000256" key="1">
    <source>
        <dbReference type="ARBA" id="ARBA00004123"/>
    </source>
</evidence>
<feature type="domain" description="C2H2-type" evidence="13">
    <location>
        <begin position="633"/>
        <end position="660"/>
    </location>
</feature>
<feature type="domain" description="C2H2-type" evidence="13">
    <location>
        <begin position="493"/>
        <end position="520"/>
    </location>
</feature>
<dbReference type="FunFam" id="3.30.160.60:FF:000100">
    <property type="entry name" value="Zinc finger 45-like"/>
    <property type="match status" value="1"/>
</dbReference>
<evidence type="ECO:0000256" key="9">
    <source>
        <dbReference type="ARBA" id="ARBA00023163"/>
    </source>
</evidence>
<dbReference type="FunFam" id="3.30.160.60:FF:000295">
    <property type="entry name" value="zinc finger protein 19"/>
    <property type="match status" value="1"/>
</dbReference>